<keyword evidence="1" id="KW-0472">Membrane</keyword>
<accession>A0A380TDR0</accession>
<keyword evidence="2" id="KW-0675">Receptor</keyword>
<gene>
    <name evidence="2" type="ORF">DF3PB_250007</name>
</gene>
<keyword evidence="1" id="KW-0812">Transmembrane</keyword>
<dbReference type="AlphaFoldDB" id="A0A380TDR0"/>
<evidence type="ECO:0000256" key="1">
    <source>
        <dbReference type="SAM" id="Phobius"/>
    </source>
</evidence>
<name>A0A380TDR0_9ZZZZ</name>
<feature type="transmembrane region" description="Helical" evidence="1">
    <location>
        <begin position="15"/>
        <end position="36"/>
    </location>
</feature>
<protein>
    <submittedName>
        <fullName evidence="2">Putative V3/V1b-type arginine vasotocin receptor</fullName>
    </submittedName>
</protein>
<dbReference type="EMBL" id="UIDG01000168">
    <property type="protein sequence ID" value="SUS06177.1"/>
    <property type="molecule type" value="Genomic_DNA"/>
</dbReference>
<feature type="transmembrane region" description="Helical" evidence="1">
    <location>
        <begin position="88"/>
        <end position="105"/>
    </location>
</feature>
<organism evidence="2">
    <name type="scientific">metagenome</name>
    <dbReference type="NCBI Taxonomy" id="256318"/>
    <lineage>
        <taxon>unclassified sequences</taxon>
        <taxon>metagenomes</taxon>
    </lineage>
</organism>
<sequence length="166" mass="18697">MITELIQYVNSLGSFAQGMLGSAAFGFAVFAGRLLLRGARYSSKNLFRLVSRDMVMKHILHKNYVNSTFPFLAMWGNLLIITQALHRLIIAFAILVTFFGVESLLSQQWLRLVAYYFALNILIDADSWLKDRSDDKYIAHLDPEVKAELLGKSIPGETEASPRKPA</sequence>
<keyword evidence="1" id="KW-1133">Transmembrane helix</keyword>
<reference evidence="2" key="1">
    <citation type="submission" date="2018-07" db="EMBL/GenBank/DDBJ databases">
        <authorList>
            <person name="Quirk P.G."/>
            <person name="Krulwich T.A."/>
        </authorList>
    </citation>
    <scope>NUCLEOTIDE SEQUENCE</scope>
</reference>
<feature type="transmembrane region" description="Helical" evidence="1">
    <location>
        <begin position="64"/>
        <end position="82"/>
    </location>
</feature>
<evidence type="ECO:0000313" key="2">
    <source>
        <dbReference type="EMBL" id="SUS06177.1"/>
    </source>
</evidence>
<proteinExistence type="predicted"/>